<evidence type="ECO:0000313" key="2">
    <source>
        <dbReference type="EMBL" id="UQA92590.1"/>
    </source>
</evidence>
<evidence type="ECO:0000313" key="3">
    <source>
        <dbReference type="Proteomes" id="UP000830115"/>
    </source>
</evidence>
<accession>A0ABY4M865</accession>
<organism evidence="2 3">
    <name type="scientific">Streptomyces halobius</name>
    <dbReference type="NCBI Taxonomy" id="2879846"/>
    <lineage>
        <taxon>Bacteria</taxon>
        <taxon>Bacillati</taxon>
        <taxon>Actinomycetota</taxon>
        <taxon>Actinomycetes</taxon>
        <taxon>Kitasatosporales</taxon>
        <taxon>Streptomycetaceae</taxon>
        <taxon>Streptomyces</taxon>
    </lineage>
</organism>
<feature type="region of interest" description="Disordered" evidence="1">
    <location>
        <begin position="34"/>
        <end position="54"/>
    </location>
</feature>
<evidence type="ECO:0000256" key="1">
    <source>
        <dbReference type="SAM" id="MobiDB-lite"/>
    </source>
</evidence>
<gene>
    <name evidence="2" type="ORF">K9S39_12825</name>
</gene>
<proteinExistence type="predicted"/>
<dbReference type="EMBL" id="CP086322">
    <property type="protein sequence ID" value="UQA92590.1"/>
    <property type="molecule type" value="Genomic_DNA"/>
</dbReference>
<dbReference type="RefSeq" id="WP_248863456.1">
    <property type="nucleotide sequence ID" value="NZ_CP086322.1"/>
</dbReference>
<dbReference type="Proteomes" id="UP000830115">
    <property type="component" value="Chromosome"/>
</dbReference>
<keyword evidence="3" id="KW-1185">Reference proteome</keyword>
<name>A0ABY4M865_9ACTN</name>
<sequence length="54" mass="5764">MPRRAYRDLRPAGARELPLTEAIAPRLVAGYRADVVPSPTDRSPGRAGHPVTAG</sequence>
<reference evidence="2" key="1">
    <citation type="submission" date="2021-10" db="EMBL/GenBank/DDBJ databases">
        <title>Streptomyces nigrumlapis sp.nov.,an antimicrobial producing actinobacterium isolated from Black Gobi rocks.</title>
        <authorList>
            <person name="Wen Y."/>
            <person name="Zhang W."/>
            <person name="Liu X.G."/>
        </authorList>
    </citation>
    <scope>NUCLEOTIDE SEQUENCE</scope>
    <source>
        <strain evidence="2">ST13-2-2</strain>
    </source>
</reference>
<protein>
    <submittedName>
        <fullName evidence="2">Uncharacterized protein</fullName>
    </submittedName>
</protein>